<reference evidence="3 4" key="1">
    <citation type="submission" date="2014-06" db="EMBL/GenBank/DDBJ databases">
        <title>The Genome of the Aflatoxigenic Filamentous Fungus Aspergillus nomius.</title>
        <authorList>
            <person name="Moore M.G."/>
            <person name="Shannon B.M."/>
            <person name="Brian M.M."/>
        </authorList>
    </citation>
    <scope>NUCLEOTIDE SEQUENCE [LARGE SCALE GENOMIC DNA]</scope>
    <source>
        <strain evidence="3 4">NRRL 13137</strain>
    </source>
</reference>
<dbReference type="InterPro" id="IPR050317">
    <property type="entry name" value="Plant_Fungal_Acyltransferase"/>
</dbReference>
<protein>
    <submittedName>
        <fullName evidence="3">O-acetyltransferase</fullName>
    </submittedName>
</protein>
<dbReference type="PANTHER" id="PTHR31642:SF270">
    <property type="entry name" value="O-ACYLTRANSFERASE AUSQ"/>
    <property type="match status" value="1"/>
</dbReference>
<evidence type="ECO:0000313" key="3">
    <source>
        <dbReference type="EMBL" id="KNG89314.1"/>
    </source>
</evidence>
<dbReference type="InterPro" id="IPR023213">
    <property type="entry name" value="CAT-like_dom_sf"/>
</dbReference>
<dbReference type="PANTHER" id="PTHR31642">
    <property type="entry name" value="TRICHOTHECENE 3-O-ACETYLTRANSFERASE"/>
    <property type="match status" value="1"/>
</dbReference>
<dbReference type="AlphaFoldDB" id="A0A0L1JC36"/>
<comment type="caution">
    <text evidence="3">The sequence shown here is derived from an EMBL/GenBank/DDBJ whole genome shotgun (WGS) entry which is preliminary data.</text>
</comment>
<gene>
    <name evidence="3" type="ORF">ANOM_001630</name>
</gene>
<dbReference type="Proteomes" id="UP000037505">
    <property type="component" value="Unassembled WGS sequence"/>
</dbReference>
<dbReference type="Pfam" id="PF02458">
    <property type="entry name" value="Transferase"/>
    <property type="match status" value="1"/>
</dbReference>
<dbReference type="EMBL" id="JNOM01000034">
    <property type="protein sequence ID" value="KNG89314.1"/>
    <property type="molecule type" value="Genomic_DNA"/>
</dbReference>
<keyword evidence="1 3" id="KW-0808">Transferase</keyword>
<dbReference type="RefSeq" id="XP_015410237.1">
    <property type="nucleotide sequence ID" value="XM_015546887.1"/>
</dbReference>
<proteinExistence type="predicted"/>
<dbReference type="STRING" id="1509407.A0A0L1JC36"/>
<name>A0A0L1JC36_ASPN3</name>
<evidence type="ECO:0000256" key="1">
    <source>
        <dbReference type="ARBA" id="ARBA00022679"/>
    </source>
</evidence>
<organism evidence="3 4">
    <name type="scientific">Aspergillus nomiae NRRL (strain ATCC 15546 / NRRL 13137 / CBS 260.88 / M93)</name>
    <dbReference type="NCBI Taxonomy" id="1509407"/>
    <lineage>
        <taxon>Eukaryota</taxon>
        <taxon>Fungi</taxon>
        <taxon>Dikarya</taxon>
        <taxon>Ascomycota</taxon>
        <taxon>Pezizomycotina</taxon>
        <taxon>Eurotiomycetes</taxon>
        <taxon>Eurotiomycetidae</taxon>
        <taxon>Eurotiales</taxon>
        <taxon>Aspergillaceae</taxon>
        <taxon>Aspergillus</taxon>
        <taxon>Aspergillus subgen. Circumdati</taxon>
    </lineage>
</organism>
<dbReference type="GO" id="GO:0016747">
    <property type="term" value="F:acyltransferase activity, transferring groups other than amino-acyl groups"/>
    <property type="evidence" value="ECO:0007669"/>
    <property type="project" value="TreeGrafter"/>
</dbReference>
<dbReference type="OrthoDB" id="1862401at2759"/>
<keyword evidence="2" id="KW-0012">Acyltransferase</keyword>
<evidence type="ECO:0000256" key="2">
    <source>
        <dbReference type="ARBA" id="ARBA00023315"/>
    </source>
</evidence>
<evidence type="ECO:0000313" key="4">
    <source>
        <dbReference type="Proteomes" id="UP000037505"/>
    </source>
</evidence>
<sequence>MMGTITFSLENSKEGISALEAGVSQLVSKLPFLGGNVVWTIDPDSGKGVGEVHPPTAATWSTYPMLCVRHHGGKYTPVSYERPTGPGRCNTVSYDDIFREEFLPMPLDTVLAETHPVLRFQANVLEDGIILCASVHHNAIDGRGIYTVMEALAACCRNPTNVQQNELAIDPISEAVCRKRLSAAASPAPDAFVVLRGENCPIPAAPDRGPQAPITRLLVLSGERVIQLRSMCNALVRDEARGDAESSEVENPKLALSSHDIISALMWLCVLRSRARSDPQFPRQGKSHFAFATDVRTLMSEDLWTTYIGNCVIPATIESPFSIQDAVKSASATISSPGQFDLSLIARLALAVRSGFRSVGKTQVTDVISSIGSRNEEMLSACAADFGISSMRHTGFYKLKFGPVLGRVAHADIPDPRMQNQAWVLPDRYVGHYARSPWEIRIALEPMVMEYLLEDRLFGWMQGTELCKL</sequence>
<dbReference type="GeneID" id="26803434"/>
<keyword evidence="4" id="KW-1185">Reference proteome</keyword>
<dbReference type="Gene3D" id="3.30.559.10">
    <property type="entry name" value="Chloramphenicol acetyltransferase-like domain"/>
    <property type="match status" value="2"/>
</dbReference>
<accession>A0A0L1JC36</accession>